<accession>A0A0N4WKV9</accession>
<evidence type="ECO:0000256" key="1">
    <source>
        <dbReference type="SAM" id="MobiDB-lite"/>
    </source>
</evidence>
<dbReference type="OrthoDB" id="10448815at2759"/>
<feature type="compositionally biased region" description="Low complexity" evidence="1">
    <location>
        <begin position="116"/>
        <end position="133"/>
    </location>
</feature>
<dbReference type="WBParaSite" id="HPLM_0001174101-mRNA-1">
    <property type="protein sequence ID" value="HPLM_0001174101-mRNA-1"/>
    <property type="gene ID" value="HPLM_0001174101"/>
</dbReference>
<organism evidence="4">
    <name type="scientific">Haemonchus placei</name>
    <name type="common">Barber's pole worm</name>
    <dbReference type="NCBI Taxonomy" id="6290"/>
    <lineage>
        <taxon>Eukaryota</taxon>
        <taxon>Metazoa</taxon>
        <taxon>Ecdysozoa</taxon>
        <taxon>Nematoda</taxon>
        <taxon>Chromadorea</taxon>
        <taxon>Rhabditida</taxon>
        <taxon>Rhabditina</taxon>
        <taxon>Rhabditomorpha</taxon>
        <taxon>Strongyloidea</taxon>
        <taxon>Trichostrongylidae</taxon>
        <taxon>Haemonchus</taxon>
    </lineage>
</organism>
<gene>
    <name evidence="2" type="ORF">HPLM_LOCUS11733</name>
</gene>
<keyword evidence="3" id="KW-1185">Reference proteome</keyword>
<reference evidence="4" key="1">
    <citation type="submission" date="2017-02" db="UniProtKB">
        <authorList>
            <consortium name="WormBaseParasite"/>
        </authorList>
    </citation>
    <scope>IDENTIFICATION</scope>
</reference>
<evidence type="ECO:0000313" key="4">
    <source>
        <dbReference type="WBParaSite" id="HPLM_0001174101-mRNA-1"/>
    </source>
</evidence>
<dbReference type="EMBL" id="UZAF01017645">
    <property type="protein sequence ID" value="VDO43679.1"/>
    <property type="molecule type" value="Genomic_DNA"/>
</dbReference>
<protein>
    <submittedName>
        <fullName evidence="4">Leucine-rich repeat extensin-like protein 3</fullName>
    </submittedName>
</protein>
<name>A0A0N4WKV9_HAEPC</name>
<evidence type="ECO:0000313" key="3">
    <source>
        <dbReference type="Proteomes" id="UP000268014"/>
    </source>
</evidence>
<sequence length="174" mass="18343">MIQPQAYTVVPLSQVNPRPNNIQPVFVPVQPWPAPIAGAVPVAVPCVPVTQRYVVYRYPVMQAAVPTPFPVPVAVTVPQPAPPSSQVATSTASSIGYDSGVAFMNTSDPSLAVDVSLSLPSSPNGSASSETSPLPTVEDPSGTEDLNTAFDGRDFDSAIFHEEPKNHLQPRLVT</sequence>
<evidence type="ECO:0000313" key="2">
    <source>
        <dbReference type="EMBL" id="VDO43679.1"/>
    </source>
</evidence>
<reference evidence="2 3" key="2">
    <citation type="submission" date="2018-11" db="EMBL/GenBank/DDBJ databases">
        <authorList>
            <consortium name="Pathogen Informatics"/>
        </authorList>
    </citation>
    <scope>NUCLEOTIDE SEQUENCE [LARGE SCALE GENOMIC DNA]</scope>
    <source>
        <strain evidence="2 3">MHpl1</strain>
    </source>
</reference>
<feature type="region of interest" description="Disordered" evidence="1">
    <location>
        <begin position="115"/>
        <end position="156"/>
    </location>
</feature>
<proteinExistence type="predicted"/>
<dbReference type="Proteomes" id="UP000268014">
    <property type="component" value="Unassembled WGS sequence"/>
</dbReference>
<dbReference type="AlphaFoldDB" id="A0A0N4WKV9"/>
<dbReference type="OMA" id="TQRYVVY"/>